<keyword evidence="5 11" id="KW-0418">Kinase</keyword>
<evidence type="ECO:0000256" key="8">
    <source>
        <dbReference type="ARBA" id="ARBA00048679"/>
    </source>
</evidence>
<dbReference type="InterPro" id="IPR000719">
    <property type="entry name" value="Prot_kinase_dom"/>
</dbReference>
<dbReference type="GO" id="GO:0005524">
    <property type="term" value="F:ATP binding"/>
    <property type="evidence" value="ECO:0007669"/>
    <property type="project" value="UniProtKB-KW"/>
</dbReference>
<comment type="catalytic activity">
    <reaction evidence="8">
        <text>L-seryl-[protein] + ATP = O-phospho-L-seryl-[protein] + ADP + H(+)</text>
        <dbReference type="Rhea" id="RHEA:17989"/>
        <dbReference type="Rhea" id="RHEA-COMP:9863"/>
        <dbReference type="Rhea" id="RHEA-COMP:11604"/>
        <dbReference type="ChEBI" id="CHEBI:15378"/>
        <dbReference type="ChEBI" id="CHEBI:29999"/>
        <dbReference type="ChEBI" id="CHEBI:30616"/>
        <dbReference type="ChEBI" id="CHEBI:83421"/>
        <dbReference type="ChEBI" id="CHEBI:456216"/>
        <dbReference type="EC" id="2.7.11.1"/>
    </reaction>
</comment>
<sequence length="327" mass="37084">MSGNPEINVVKSPNDTVQSSAQNNISSNHLSTSFIPANLQPSCDIDRSTLSISESDYVAEGGYGRVYKAKWNGKLVAAKFISRRGPEQLKDFARELRALRKSKDCLEHIIEFFGLSKEPVTGDYILVMQYADSGTLKNYLENHTEPNTRELLDQRIDLCKDILKGLVFLHGERIIHRDLHSNNVLIHLGKALLADFGLSKSVLSQESTIVRGMHPYVDPEVLNYFKYPPKESSDIYSFGVLMWEIYTCIPSFSGRRDRDLVNDICNGVREKRKVGMPTDYVNLYEKCWNKKPLSRPTAKDALEDLETLKLKPTITEDDLQSIYGMIS</sequence>
<keyword evidence="3" id="KW-0808">Transferase</keyword>
<evidence type="ECO:0000256" key="9">
    <source>
        <dbReference type="SAM" id="MobiDB-lite"/>
    </source>
</evidence>
<dbReference type="InterPro" id="IPR001245">
    <property type="entry name" value="Ser-Thr/Tyr_kinase_cat_dom"/>
</dbReference>
<evidence type="ECO:0000313" key="11">
    <source>
        <dbReference type="EMBL" id="KAF0403851.1"/>
    </source>
</evidence>
<evidence type="ECO:0000313" key="12">
    <source>
        <dbReference type="Proteomes" id="UP000439903"/>
    </source>
</evidence>
<organism evidence="11 12">
    <name type="scientific">Gigaspora margarita</name>
    <dbReference type="NCBI Taxonomy" id="4874"/>
    <lineage>
        <taxon>Eukaryota</taxon>
        <taxon>Fungi</taxon>
        <taxon>Fungi incertae sedis</taxon>
        <taxon>Mucoromycota</taxon>
        <taxon>Glomeromycotina</taxon>
        <taxon>Glomeromycetes</taxon>
        <taxon>Diversisporales</taxon>
        <taxon>Gigasporaceae</taxon>
        <taxon>Gigaspora</taxon>
    </lineage>
</organism>
<accession>A0A8H4A398</accession>
<dbReference type="PANTHER" id="PTHR44329:SF285">
    <property type="entry name" value="V-MOS MOLONEY MURINE SARCOMA VIRAL ONCO HOMOLOG"/>
    <property type="match status" value="1"/>
</dbReference>
<proteinExistence type="predicted"/>
<name>A0A8H4A398_GIGMA</name>
<comment type="catalytic activity">
    <reaction evidence="7">
        <text>L-threonyl-[protein] + ATP = O-phospho-L-threonyl-[protein] + ADP + H(+)</text>
        <dbReference type="Rhea" id="RHEA:46608"/>
        <dbReference type="Rhea" id="RHEA-COMP:11060"/>
        <dbReference type="Rhea" id="RHEA-COMP:11605"/>
        <dbReference type="ChEBI" id="CHEBI:15378"/>
        <dbReference type="ChEBI" id="CHEBI:30013"/>
        <dbReference type="ChEBI" id="CHEBI:30616"/>
        <dbReference type="ChEBI" id="CHEBI:61977"/>
        <dbReference type="ChEBI" id="CHEBI:456216"/>
        <dbReference type="EC" id="2.7.11.1"/>
    </reaction>
</comment>
<keyword evidence="12" id="KW-1185">Reference proteome</keyword>
<keyword evidence="2" id="KW-0723">Serine/threonine-protein kinase</keyword>
<evidence type="ECO:0000256" key="3">
    <source>
        <dbReference type="ARBA" id="ARBA00022679"/>
    </source>
</evidence>
<dbReference type="Pfam" id="PF07714">
    <property type="entry name" value="PK_Tyr_Ser-Thr"/>
    <property type="match status" value="1"/>
</dbReference>
<evidence type="ECO:0000256" key="2">
    <source>
        <dbReference type="ARBA" id="ARBA00022527"/>
    </source>
</evidence>
<evidence type="ECO:0000256" key="4">
    <source>
        <dbReference type="ARBA" id="ARBA00022741"/>
    </source>
</evidence>
<dbReference type="EC" id="2.7.11.1" evidence="1"/>
<dbReference type="PANTHER" id="PTHR44329">
    <property type="entry name" value="SERINE/THREONINE-PROTEIN KINASE TNNI3K-RELATED"/>
    <property type="match status" value="1"/>
</dbReference>
<dbReference type="PRINTS" id="PR00109">
    <property type="entry name" value="TYRKINASE"/>
</dbReference>
<evidence type="ECO:0000256" key="7">
    <source>
        <dbReference type="ARBA" id="ARBA00047899"/>
    </source>
</evidence>
<protein>
    <recommendedName>
        <fullName evidence="1">non-specific serine/threonine protein kinase</fullName>
        <ecNumber evidence="1">2.7.11.1</ecNumber>
    </recommendedName>
</protein>
<dbReference type="GO" id="GO:0004674">
    <property type="term" value="F:protein serine/threonine kinase activity"/>
    <property type="evidence" value="ECO:0007669"/>
    <property type="project" value="UniProtKB-KW"/>
</dbReference>
<dbReference type="InterPro" id="IPR011009">
    <property type="entry name" value="Kinase-like_dom_sf"/>
</dbReference>
<evidence type="ECO:0000256" key="6">
    <source>
        <dbReference type="ARBA" id="ARBA00022840"/>
    </source>
</evidence>
<dbReference type="Gene3D" id="1.10.510.10">
    <property type="entry name" value="Transferase(Phosphotransferase) domain 1"/>
    <property type="match status" value="1"/>
</dbReference>
<dbReference type="SUPFAM" id="SSF56112">
    <property type="entry name" value="Protein kinase-like (PK-like)"/>
    <property type="match status" value="1"/>
</dbReference>
<dbReference type="EMBL" id="WTPW01001985">
    <property type="protein sequence ID" value="KAF0403851.1"/>
    <property type="molecule type" value="Genomic_DNA"/>
</dbReference>
<evidence type="ECO:0000259" key="10">
    <source>
        <dbReference type="PROSITE" id="PS50011"/>
    </source>
</evidence>
<dbReference type="Proteomes" id="UP000439903">
    <property type="component" value="Unassembled WGS sequence"/>
</dbReference>
<dbReference type="OrthoDB" id="10261027at2759"/>
<dbReference type="PIRSF" id="PIRSF000654">
    <property type="entry name" value="Integrin-linked_kinase"/>
    <property type="match status" value="1"/>
</dbReference>
<reference evidence="11 12" key="1">
    <citation type="journal article" date="2019" name="Environ. Microbiol.">
        <title>At the nexus of three kingdoms: the genome of the mycorrhizal fungus Gigaspora margarita provides insights into plant, endobacterial and fungal interactions.</title>
        <authorList>
            <person name="Venice F."/>
            <person name="Ghignone S."/>
            <person name="Salvioli di Fossalunga A."/>
            <person name="Amselem J."/>
            <person name="Novero M."/>
            <person name="Xianan X."/>
            <person name="Sedzielewska Toro K."/>
            <person name="Morin E."/>
            <person name="Lipzen A."/>
            <person name="Grigoriev I.V."/>
            <person name="Henrissat B."/>
            <person name="Martin F.M."/>
            <person name="Bonfante P."/>
        </authorList>
    </citation>
    <scope>NUCLEOTIDE SEQUENCE [LARGE SCALE GENOMIC DNA]</scope>
    <source>
        <strain evidence="11 12">BEG34</strain>
    </source>
</reference>
<gene>
    <name evidence="11" type="ORF">F8M41_009166</name>
</gene>
<feature type="region of interest" description="Disordered" evidence="9">
    <location>
        <begin position="1"/>
        <end position="22"/>
    </location>
</feature>
<evidence type="ECO:0000256" key="5">
    <source>
        <dbReference type="ARBA" id="ARBA00022777"/>
    </source>
</evidence>
<dbReference type="AlphaFoldDB" id="A0A8H4A398"/>
<dbReference type="InterPro" id="IPR051681">
    <property type="entry name" value="Ser/Thr_Kinases-Pseudokinases"/>
</dbReference>
<feature type="domain" description="Protein kinase" evidence="10">
    <location>
        <begin position="52"/>
        <end position="308"/>
    </location>
</feature>
<dbReference type="PROSITE" id="PS50011">
    <property type="entry name" value="PROTEIN_KINASE_DOM"/>
    <property type="match status" value="1"/>
</dbReference>
<comment type="caution">
    <text evidence="11">The sequence shown here is derived from an EMBL/GenBank/DDBJ whole genome shotgun (WGS) entry which is preliminary data.</text>
</comment>
<keyword evidence="6" id="KW-0067">ATP-binding</keyword>
<keyword evidence="4" id="KW-0547">Nucleotide-binding</keyword>
<evidence type="ECO:0000256" key="1">
    <source>
        <dbReference type="ARBA" id="ARBA00012513"/>
    </source>
</evidence>